<protein>
    <submittedName>
        <fullName evidence="1">Uncharacterized protein</fullName>
    </submittedName>
</protein>
<comment type="caution">
    <text evidence="1">The sequence shown here is derived from an EMBL/GenBank/DDBJ whole genome shotgun (WGS) entry which is preliminary data.</text>
</comment>
<organism evidence="1 2">
    <name type="scientific">Methyloglobulus morosus KoM1</name>
    <dbReference type="NCBI Taxonomy" id="1116472"/>
    <lineage>
        <taxon>Bacteria</taxon>
        <taxon>Pseudomonadati</taxon>
        <taxon>Pseudomonadota</taxon>
        <taxon>Gammaproteobacteria</taxon>
        <taxon>Methylococcales</taxon>
        <taxon>Methylococcaceae</taxon>
        <taxon>Methyloglobulus</taxon>
    </lineage>
</organism>
<dbReference type="STRING" id="1116472.MGMO_176c00090"/>
<evidence type="ECO:0000313" key="1">
    <source>
        <dbReference type="EMBL" id="ESS66798.1"/>
    </source>
</evidence>
<keyword evidence="2" id="KW-1185">Reference proteome</keyword>
<sequence length="140" mass="16372">MSKLFKYGKFSTISIMPQTEKLKNYDDCKKKIIEDLKRHIEIIEDPCKLIVDGENKDPPSVLGLSFVADDLSIIELTLRCKRKLFDFGNKGEKYFKFVVPIESRDEATVKVIRISLLNELIKKVEDDEYKTLIKTYLRNH</sequence>
<proteinExistence type="predicted"/>
<evidence type="ECO:0000313" key="2">
    <source>
        <dbReference type="Proteomes" id="UP000017842"/>
    </source>
</evidence>
<accession>V5BQF1</accession>
<dbReference type="AlphaFoldDB" id="V5BQF1"/>
<dbReference type="Proteomes" id="UP000017842">
    <property type="component" value="Unassembled WGS sequence"/>
</dbReference>
<name>V5BQF1_9GAMM</name>
<reference evidence="1 2" key="1">
    <citation type="journal article" date="2013" name="Genome Announc.">
        <title>Draft Genome Sequence of the Methanotrophic Gammaproteobacterium Methyloglobulus morosus DSM 22980 Strain KoM1.</title>
        <authorList>
            <person name="Poehlein A."/>
            <person name="Deutzmann J.S."/>
            <person name="Daniel R."/>
            <person name="Simeonova D.D."/>
        </authorList>
    </citation>
    <scope>NUCLEOTIDE SEQUENCE [LARGE SCALE GENOMIC DNA]</scope>
    <source>
        <strain evidence="1 2">KoM1</strain>
    </source>
</reference>
<dbReference type="EMBL" id="AYLO01000161">
    <property type="protein sequence ID" value="ESS66798.1"/>
    <property type="molecule type" value="Genomic_DNA"/>
</dbReference>
<gene>
    <name evidence="1" type="ORF">MGMO_176c00090</name>
</gene>